<geneLocation type="plasmid" evidence="7">
    <name>ptb101</name>
</geneLocation>
<feature type="compositionally biased region" description="Polar residues" evidence="4">
    <location>
        <begin position="337"/>
        <end position="351"/>
    </location>
</feature>
<keyword evidence="2" id="KW-0902">Two-component regulatory system</keyword>
<dbReference type="KEGG" id="aon:DEH84_17840"/>
<dbReference type="PROSITE" id="PS50110">
    <property type="entry name" value="RESPONSE_REGULATORY"/>
    <property type="match status" value="1"/>
</dbReference>
<dbReference type="Proteomes" id="UP000244892">
    <property type="component" value="Plasmid pTB101"/>
</dbReference>
<sequence>MQSTLPVFIRHRASLVRAPCSRADGPAAGATCRPWGISPGRRVLPCPDYLLLLRGIVMSFDFAEVFTVAARQVVPLARSQGLSFTFDCQSAGVRIAGDPGSLQGALHRLFLAVIGLSTGGSFVISARADLSQSPPSLQLRAAAVGTNVTMASVTAAHAHLGLWRCQAASVDPGTVTASGICPHTQGQVEMTAMPGHGALVTLNVPGVEAPLATDAPAPHAQGAHAWLVNVDDALARSWERRLARLGWTTTRIGSFENATARARSTPRHALPALVIVLETGNPARDGTLDLAPLLHAGARLIYAVQAGSASLRHPAHVKGYEVHVYPLSPHDLDEMTRSLSSPDGVADTTTPEPLRGPSPSTVLIVDDGPMNLIVGQGFAEALGYVVRTATDGQAAIDACMRDAPDMVLMDLHMPVLGGAEATMQLRAMQRRGDIPPFPIVILTAGWSAEVRRQCIEAGADECLAKPLSMADMDAELARRTGHR</sequence>
<evidence type="ECO:0000256" key="3">
    <source>
        <dbReference type="PROSITE-ProRule" id="PRU00169"/>
    </source>
</evidence>
<name>A0A2U8FWP8_9BURK</name>
<dbReference type="SMART" id="SM00448">
    <property type="entry name" value="REC"/>
    <property type="match status" value="1"/>
</dbReference>
<keyword evidence="1 3" id="KW-0597">Phosphoprotein</keyword>
<evidence type="ECO:0000313" key="7">
    <source>
        <dbReference type="Proteomes" id="UP000244892"/>
    </source>
</evidence>
<dbReference type="PANTHER" id="PTHR45339">
    <property type="entry name" value="HYBRID SIGNAL TRANSDUCTION HISTIDINE KINASE J"/>
    <property type="match status" value="1"/>
</dbReference>
<keyword evidence="7" id="KW-1185">Reference proteome</keyword>
<keyword evidence="6" id="KW-0614">Plasmid</keyword>
<proteinExistence type="predicted"/>
<dbReference type="InterPro" id="IPR011006">
    <property type="entry name" value="CheY-like_superfamily"/>
</dbReference>
<protein>
    <recommendedName>
        <fullName evidence="5">Response regulatory domain-containing protein</fullName>
    </recommendedName>
</protein>
<evidence type="ECO:0000313" key="6">
    <source>
        <dbReference type="EMBL" id="AWI55453.1"/>
    </source>
</evidence>
<dbReference type="CDD" id="cd17546">
    <property type="entry name" value="REC_hyHK_CKI1_RcsC-like"/>
    <property type="match status" value="1"/>
</dbReference>
<feature type="modified residue" description="4-aspartylphosphate" evidence="3">
    <location>
        <position position="410"/>
    </location>
</feature>
<feature type="region of interest" description="Disordered" evidence="4">
    <location>
        <begin position="336"/>
        <end position="358"/>
    </location>
</feature>
<evidence type="ECO:0000259" key="5">
    <source>
        <dbReference type="PROSITE" id="PS50110"/>
    </source>
</evidence>
<dbReference type="SUPFAM" id="SSF52172">
    <property type="entry name" value="CheY-like"/>
    <property type="match status" value="1"/>
</dbReference>
<dbReference type="EMBL" id="CP029211">
    <property type="protein sequence ID" value="AWI55453.1"/>
    <property type="molecule type" value="Genomic_DNA"/>
</dbReference>
<organism evidence="6 7">
    <name type="scientific">Aquabacterium olei</name>
    <dbReference type="NCBI Taxonomy" id="1296669"/>
    <lineage>
        <taxon>Bacteria</taxon>
        <taxon>Pseudomonadati</taxon>
        <taxon>Pseudomonadota</taxon>
        <taxon>Betaproteobacteria</taxon>
        <taxon>Burkholderiales</taxon>
        <taxon>Aquabacterium</taxon>
    </lineage>
</organism>
<evidence type="ECO:0000256" key="4">
    <source>
        <dbReference type="SAM" id="MobiDB-lite"/>
    </source>
</evidence>
<dbReference type="Gene3D" id="3.40.50.2300">
    <property type="match status" value="1"/>
</dbReference>
<accession>A0A2U8FWP8</accession>
<dbReference type="Pfam" id="PF00072">
    <property type="entry name" value="Response_reg"/>
    <property type="match status" value="1"/>
</dbReference>
<dbReference type="PANTHER" id="PTHR45339:SF1">
    <property type="entry name" value="HYBRID SIGNAL TRANSDUCTION HISTIDINE KINASE J"/>
    <property type="match status" value="1"/>
</dbReference>
<evidence type="ECO:0000256" key="1">
    <source>
        <dbReference type="ARBA" id="ARBA00022553"/>
    </source>
</evidence>
<feature type="domain" description="Response regulatory" evidence="5">
    <location>
        <begin position="361"/>
        <end position="480"/>
    </location>
</feature>
<evidence type="ECO:0000256" key="2">
    <source>
        <dbReference type="ARBA" id="ARBA00023012"/>
    </source>
</evidence>
<dbReference type="AlphaFoldDB" id="A0A2U8FWP8"/>
<dbReference type="InterPro" id="IPR001789">
    <property type="entry name" value="Sig_transdc_resp-reg_receiver"/>
</dbReference>
<gene>
    <name evidence="6" type="ORF">DEH84_17840</name>
</gene>
<reference evidence="6 7" key="1">
    <citation type="submission" date="2018-05" db="EMBL/GenBank/DDBJ databases">
        <title>complete genome sequence of Aquabacterium olei NBRC 110486.</title>
        <authorList>
            <person name="Tang B."/>
            <person name="Chang J."/>
            <person name="Zhang L."/>
            <person name="Yang H."/>
        </authorList>
    </citation>
    <scope>NUCLEOTIDE SEQUENCE [LARGE SCALE GENOMIC DNA]</scope>
    <source>
        <strain evidence="6 7">NBRC 110486</strain>
        <plasmid evidence="7">Plasmid ptb101</plasmid>
    </source>
</reference>
<dbReference type="GO" id="GO:0000160">
    <property type="term" value="P:phosphorelay signal transduction system"/>
    <property type="evidence" value="ECO:0007669"/>
    <property type="project" value="UniProtKB-KW"/>
</dbReference>